<reference evidence="5 6" key="1">
    <citation type="submission" date="2018-05" db="EMBL/GenBank/DDBJ databases">
        <title>Algibacter marinivivus sp. nov., isolated from sample around a algae.</title>
        <authorList>
            <person name="Zhong X."/>
        </authorList>
    </citation>
    <scope>NUCLEOTIDE SEQUENCE [LARGE SCALE GENOMIC DNA]</scope>
    <source>
        <strain evidence="5 6">ZY111</strain>
    </source>
</reference>
<dbReference type="AlphaFoldDB" id="A0A2U2X3G7"/>
<keyword evidence="2" id="KW-0238">DNA-binding</keyword>
<dbReference type="PANTHER" id="PTHR42756">
    <property type="entry name" value="TRANSCRIPTIONAL REGULATOR, MARR"/>
    <property type="match status" value="1"/>
</dbReference>
<sequence>MSSFLDQSAGYLINMTALLLKREFSSAIKSHNIDVTPEQWAILNRLNENSDLTQKEVAKLTFKDNANITRMVDKLEKKGLVIRHSDPNDRRSWNLSITKKGIEIRDLVEPLAVDILNKISKNISKKEMDSYNKISNKIINNLIE</sequence>
<feature type="domain" description="HTH marR-type" evidence="4">
    <location>
        <begin position="6"/>
        <end position="140"/>
    </location>
</feature>
<evidence type="ECO:0000256" key="1">
    <source>
        <dbReference type="ARBA" id="ARBA00023015"/>
    </source>
</evidence>
<protein>
    <submittedName>
        <fullName evidence="5">MarR family transcriptional regulator</fullName>
    </submittedName>
</protein>
<reference evidence="6" key="3">
    <citation type="submission" date="2018-05" db="EMBL/GenBank/DDBJ databases">
        <authorList>
            <person name="Lu D."/>
        </authorList>
    </citation>
    <scope>NUCLEOTIDE SEQUENCE [LARGE SCALE GENOMIC DNA]</scope>
    <source>
        <strain evidence="6">ZY111</strain>
    </source>
</reference>
<dbReference type="InterPro" id="IPR036390">
    <property type="entry name" value="WH_DNA-bd_sf"/>
</dbReference>
<evidence type="ECO:0000259" key="4">
    <source>
        <dbReference type="PROSITE" id="PS50995"/>
    </source>
</evidence>
<dbReference type="SUPFAM" id="SSF46785">
    <property type="entry name" value="Winged helix' DNA-binding domain"/>
    <property type="match status" value="1"/>
</dbReference>
<dbReference type="InterPro" id="IPR000835">
    <property type="entry name" value="HTH_MarR-typ"/>
</dbReference>
<dbReference type="InterPro" id="IPR023187">
    <property type="entry name" value="Tscrpt_reg_MarR-type_CS"/>
</dbReference>
<keyword evidence="6" id="KW-1185">Reference proteome</keyword>
<evidence type="ECO:0000313" key="6">
    <source>
        <dbReference type="Proteomes" id="UP000245375"/>
    </source>
</evidence>
<comment type="caution">
    <text evidence="5">The sequence shown here is derived from an EMBL/GenBank/DDBJ whole genome shotgun (WGS) entry which is preliminary data.</text>
</comment>
<evidence type="ECO:0000256" key="3">
    <source>
        <dbReference type="ARBA" id="ARBA00023163"/>
    </source>
</evidence>
<dbReference type="OrthoDB" id="5327581at2"/>
<dbReference type="GO" id="GO:0003700">
    <property type="term" value="F:DNA-binding transcription factor activity"/>
    <property type="evidence" value="ECO:0007669"/>
    <property type="project" value="InterPro"/>
</dbReference>
<evidence type="ECO:0000313" key="5">
    <source>
        <dbReference type="EMBL" id="PWH82325.1"/>
    </source>
</evidence>
<dbReference type="SMART" id="SM00347">
    <property type="entry name" value="HTH_MARR"/>
    <property type="match status" value="1"/>
</dbReference>
<dbReference type="Gene3D" id="1.10.10.10">
    <property type="entry name" value="Winged helix-like DNA-binding domain superfamily/Winged helix DNA-binding domain"/>
    <property type="match status" value="1"/>
</dbReference>
<name>A0A2U2X3G7_9FLAO</name>
<dbReference type="PROSITE" id="PS01117">
    <property type="entry name" value="HTH_MARR_1"/>
    <property type="match status" value="1"/>
</dbReference>
<proteinExistence type="predicted"/>
<dbReference type="EMBL" id="QFRI01000002">
    <property type="protein sequence ID" value="PWH82325.1"/>
    <property type="molecule type" value="Genomic_DNA"/>
</dbReference>
<reference evidence="6" key="2">
    <citation type="submission" date="2018-05" db="EMBL/GenBank/DDBJ databases">
        <title>Algibacter marinivivus sp. nov., isolated from sample around a algae.</title>
        <authorList>
            <person name="Lu D."/>
        </authorList>
    </citation>
    <scope>NUCLEOTIDE SEQUENCE [LARGE SCALE GENOMIC DNA]</scope>
    <source>
        <strain evidence="6">ZY111</strain>
    </source>
</reference>
<keyword evidence="3" id="KW-0804">Transcription</keyword>
<organism evidence="5 6">
    <name type="scientific">Algibacter marinivivus</name>
    <dbReference type="NCBI Taxonomy" id="2100723"/>
    <lineage>
        <taxon>Bacteria</taxon>
        <taxon>Pseudomonadati</taxon>
        <taxon>Bacteroidota</taxon>
        <taxon>Flavobacteriia</taxon>
        <taxon>Flavobacteriales</taxon>
        <taxon>Flavobacteriaceae</taxon>
        <taxon>Algibacter</taxon>
    </lineage>
</organism>
<dbReference type="PRINTS" id="PR00598">
    <property type="entry name" value="HTHMARR"/>
</dbReference>
<evidence type="ECO:0000256" key="2">
    <source>
        <dbReference type="ARBA" id="ARBA00023125"/>
    </source>
</evidence>
<dbReference type="PANTHER" id="PTHR42756:SF1">
    <property type="entry name" value="TRANSCRIPTIONAL REPRESSOR OF EMRAB OPERON"/>
    <property type="match status" value="1"/>
</dbReference>
<dbReference type="Proteomes" id="UP000245375">
    <property type="component" value="Unassembled WGS sequence"/>
</dbReference>
<keyword evidence="1" id="KW-0805">Transcription regulation</keyword>
<accession>A0A2U2X3G7</accession>
<dbReference type="PROSITE" id="PS50995">
    <property type="entry name" value="HTH_MARR_2"/>
    <property type="match status" value="1"/>
</dbReference>
<gene>
    <name evidence="5" type="ORF">DIS18_08710</name>
</gene>
<dbReference type="GO" id="GO:0003677">
    <property type="term" value="F:DNA binding"/>
    <property type="evidence" value="ECO:0007669"/>
    <property type="project" value="UniProtKB-KW"/>
</dbReference>
<dbReference type="RefSeq" id="WP_109352692.1">
    <property type="nucleotide sequence ID" value="NZ_QFRI01000002.1"/>
</dbReference>
<dbReference type="Pfam" id="PF01047">
    <property type="entry name" value="MarR"/>
    <property type="match status" value="1"/>
</dbReference>
<dbReference type="InterPro" id="IPR036388">
    <property type="entry name" value="WH-like_DNA-bd_sf"/>
</dbReference>